<dbReference type="InterPro" id="IPR019096">
    <property type="entry name" value="YopX_protein"/>
</dbReference>
<protein>
    <submittedName>
        <fullName evidence="1">YopX family protein</fullName>
    </submittedName>
</protein>
<evidence type="ECO:0000313" key="2">
    <source>
        <dbReference type="Proteomes" id="UP000191806"/>
    </source>
</evidence>
<proteinExistence type="predicted"/>
<dbReference type="EMBL" id="CP015899">
    <property type="protein sequence ID" value="ARE28437.1"/>
    <property type="molecule type" value="Genomic_DNA"/>
</dbReference>
<dbReference type="Pfam" id="PF09643">
    <property type="entry name" value="YopX"/>
    <property type="match status" value="1"/>
</dbReference>
<accession>A0A1V0PGM5</accession>
<name>A0A1V0PGM5_LACLC</name>
<organism evidence="1 2">
    <name type="scientific">Lactococcus lactis subsp. cremoris</name>
    <name type="common">Streptococcus cremoris</name>
    <dbReference type="NCBI Taxonomy" id="1359"/>
    <lineage>
        <taxon>Bacteria</taxon>
        <taxon>Bacillati</taxon>
        <taxon>Bacillota</taxon>
        <taxon>Bacilli</taxon>
        <taxon>Lactobacillales</taxon>
        <taxon>Streptococcaceae</taxon>
        <taxon>Lactococcus</taxon>
    </lineage>
</organism>
<dbReference type="Gene3D" id="2.30.30.290">
    <property type="entry name" value="YopX-like domains"/>
    <property type="match status" value="1"/>
</dbReference>
<dbReference type="AlphaFoldDB" id="A0A1V0PGM5"/>
<gene>
    <name evidence="1" type="ORF">LLJM1_1062</name>
</gene>
<reference evidence="1 2" key="1">
    <citation type="journal article" date="2017" name="BMC Genomics">
        <title>Comparative and functional genomics of the Lactococcus lactis taxon; insights into evolution and niche adaptation.</title>
        <authorList>
            <person name="Kelleher P."/>
            <person name="Bottacini F."/>
            <person name="Mahony J."/>
            <person name="Kilcawley K.N."/>
            <person name="van Sinderen D."/>
        </authorList>
    </citation>
    <scope>NUCLEOTIDE SEQUENCE [LARGE SCALE GENOMIC DNA]</scope>
    <source>
        <strain evidence="1 2">JM1</strain>
    </source>
</reference>
<dbReference type="RefSeq" id="WP_014572171.1">
    <property type="nucleotide sequence ID" value="NZ_CP015899.2"/>
</dbReference>
<dbReference type="NCBIfam" id="TIGR01671">
    <property type="entry name" value="phage_TIGR01671"/>
    <property type="match status" value="1"/>
</dbReference>
<evidence type="ECO:0000313" key="1">
    <source>
        <dbReference type="EMBL" id="ARE28437.1"/>
    </source>
</evidence>
<dbReference type="InterPro" id="IPR010024">
    <property type="entry name" value="CHP16711"/>
</dbReference>
<dbReference type="SUPFAM" id="SSF159006">
    <property type="entry name" value="YopX-like"/>
    <property type="match status" value="1"/>
</dbReference>
<sequence length="129" mass="15348">MIPKLRAWDKQDERMSYGEVEYFDDSINYRFDHFCTEADEDVEFMQSTGIKDKNGVEIYEGDILKLHAIFLAPNDKIGYLEYSPKYGYSIIFEGNRLYRQEYWASTNKLNYEVIGNIYENHELLEGDKK</sequence>
<dbReference type="InterPro" id="IPR023385">
    <property type="entry name" value="YopX-like_C"/>
</dbReference>
<dbReference type="Proteomes" id="UP000191806">
    <property type="component" value="Chromosome"/>
</dbReference>